<evidence type="ECO:0000256" key="4">
    <source>
        <dbReference type="ARBA" id="ARBA00022840"/>
    </source>
</evidence>
<protein>
    <submittedName>
        <fullName evidence="7">ATP-binding cassette domain-containing protein</fullName>
    </submittedName>
</protein>
<dbReference type="Gene3D" id="3.40.50.300">
    <property type="entry name" value="P-loop containing nucleotide triphosphate hydrolases"/>
    <property type="match status" value="1"/>
</dbReference>
<dbReference type="InterPro" id="IPR027417">
    <property type="entry name" value="P-loop_NTPase"/>
</dbReference>
<dbReference type="PANTHER" id="PTHR42711:SF19">
    <property type="entry name" value="DOXORUBICIN RESISTANCE ATP-BINDING PROTEIN DRRA"/>
    <property type="match status" value="1"/>
</dbReference>
<dbReference type="GO" id="GO:0046677">
    <property type="term" value="P:response to antibiotic"/>
    <property type="evidence" value="ECO:0007669"/>
    <property type="project" value="UniProtKB-KW"/>
</dbReference>
<dbReference type="InterPro" id="IPR003593">
    <property type="entry name" value="AAA+_ATPase"/>
</dbReference>
<evidence type="ECO:0000256" key="1">
    <source>
        <dbReference type="ARBA" id="ARBA00004202"/>
    </source>
</evidence>
<dbReference type="Proteomes" id="UP000298111">
    <property type="component" value="Unassembled WGS sequence"/>
</dbReference>
<dbReference type="PROSITE" id="PS00211">
    <property type="entry name" value="ABC_TRANSPORTER_1"/>
    <property type="match status" value="1"/>
</dbReference>
<dbReference type="SUPFAM" id="SSF52540">
    <property type="entry name" value="P-loop containing nucleoside triphosphate hydrolases"/>
    <property type="match status" value="1"/>
</dbReference>
<sequence length="268" mass="28520">MDTPTTPAHSPEPALDVRGLSLTYTLRTGPVHAVRGIDLTVPRGEILGFLGPNGAGKTSTLRMLTTLLRPTGGTARVAGHDLLTQPAAVRSRIGYVGQAGGLDPSCGVREELVTQARLHRMPASEARRRADELAGDLGLTDLMGRPVAALSGGQRRRLEIALGLVHRPQVLFLDEPTTGLDPAGRADVWELVRRIRRDHGTTVFLTTHYLDEADALADRIVVVDGGRTVAEGSPEELKRTHGHGPGATLQDAFLAVTGRAPRHAPLAV</sequence>
<dbReference type="GO" id="GO:0005524">
    <property type="term" value="F:ATP binding"/>
    <property type="evidence" value="ECO:0007669"/>
    <property type="project" value="UniProtKB-KW"/>
</dbReference>
<dbReference type="PANTHER" id="PTHR42711">
    <property type="entry name" value="ABC TRANSPORTER ATP-BINDING PROTEIN"/>
    <property type="match status" value="1"/>
</dbReference>
<dbReference type="PROSITE" id="PS50893">
    <property type="entry name" value="ABC_TRANSPORTER_2"/>
    <property type="match status" value="1"/>
</dbReference>
<comment type="subcellular location">
    <subcellularLocation>
        <location evidence="1">Cell membrane</location>
        <topology evidence="1">Peripheral membrane protein</topology>
    </subcellularLocation>
</comment>
<dbReference type="EMBL" id="RCIY01000106">
    <property type="protein sequence ID" value="TGG76305.1"/>
    <property type="molecule type" value="Genomic_DNA"/>
</dbReference>
<dbReference type="InterPro" id="IPR017871">
    <property type="entry name" value="ABC_transporter-like_CS"/>
</dbReference>
<dbReference type="InterPro" id="IPR003439">
    <property type="entry name" value="ABC_transporter-like_ATP-bd"/>
</dbReference>
<dbReference type="AlphaFoldDB" id="A0A8H1L323"/>
<keyword evidence="3" id="KW-0547">Nucleotide-binding</keyword>
<reference evidence="7 8" key="1">
    <citation type="submission" date="2018-10" db="EMBL/GenBank/DDBJ databases">
        <title>Isolation of pseudouridimycin from Streptomyces albus DSM 40763.</title>
        <authorList>
            <person name="Rosenqvist P."/>
            <person name="Metsae-Ketelae M."/>
            <person name="Virta P."/>
        </authorList>
    </citation>
    <scope>NUCLEOTIDE SEQUENCE [LARGE SCALE GENOMIC DNA]</scope>
    <source>
        <strain evidence="7 8">DSM 40763</strain>
    </source>
</reference>
<evidence type="ECO:0000313" key="7">
    <source>
        <dbReference type="EMBL" id="TGG76305.1"/>
    </source>
</evidence>
<dbReference type="Pfam" id="PF00005">
    <property type="entry name" value="ABC_tran"/>
    <property type="match status" value="1"/>
</dbReference>
<evidence type="ECO:0000256" key="5">
    <source>
        <dbReference type="ARBA" id="ARBA00023251"/>
    </source>
</evidence>
<feature type="domain" description="ABC transporter" evidence="6">
    <location>
        <begin position="17"/>
        <end position="250"/>
    </location>
</feature>
<dbReference type="InterPro" id="IPR050763">
    <property type="entry name" value="ABC_transporter_ATP-binding"/>
</dbReference>
<evidence type="ECO:0000259" key="6">
    <source>
        <dbReference type="PROSITE" id="PS50893"/>
    </source>
</evidence>
<dbReference type="RefSeq" id="WP_135567710.1">
    <property type="nucleotide sequence ID" value="NZ_CP103060.1"/>
</dbReference>
<proteinExistence type="predicted"/>
<organism evidence="7 8">
    <name type="scientific">Streptomyces albus</name>
    <dbReference type="NCBI Taxonomy" id="1888"/>
    <lineage>
        <taxon>Bacteria</taxon>
        <taxon>Bacillati</taxon>
        <taxon>Actinomycetota</taxon>
        <taxon>Actinomycetes</taxon>
        <taxon>Kitasatosporales</taxon>
        <taxon>Streptomycetaceae</taxon>
        <taxon>Streptomyces</taxon>
    </lineage>
</organism>
<dbReference type="GeneID" id="75185229"/>
<dbReference type="GO" id="GO:0005886">
    <property type="term" value="C:plasma membrane"/>
    <property type="evidence" value="ECO:0007669"/>
    <property type="project" value="UniProtKB-SubCell"/>
</dbReference>
<dbReference type="SMART" id="SM00382">
    <property type="entry name" value="AAA"/>
    <property type="match status" value="1"/>
</dbReference>
<name>A0A8H1L323_9ACTN</name>
<accession>A0A8H1L323</accession>
<evidence type="ECO:0000256" key="3">
    <source>
        <dbReference type="ARBA" id="ARBA00022741"/>
    </source>
</evidence>
<gene>
    <name evidence="7" type="ORF">D8771_30340</name>
</gene>
<evidence type="ECO:0000313" key="8">
    <source>
        <dbReference type="Proteomes" id="UP000298111"/>
    </source>
</evidence>
<keyword evidence="5" id="KW-0046">Antibiotic resistance</keyword>
<dbReference type="GO" id="GO:0016887">
    <property type="term" value="F:ATP hydrolysis activity"/>
    <property type="evidence" value="ECO:0007669"/>
    <property type="project" value="InterPro"/>
</dbReference>
<keyword evidence="2" id="KW-0813">Transport</keyword>
<keyword evidence="4 7" id="KW-0067">ATP-binding</keyword>
<evidence type="ECO:0000256" key="2">
    <source>
        <dbReference type="ARBA" id="ARBA00022448"/>
    </source>
</evidence>
<comment type="caution">
    <text evidence="7">The sequence shown here is derived from an EMBL/GenBank/DDBJ whole genome shotgun (WGS) entry which is preliminary data.</text>
</comment>